<comment type="caution">
    <text evidence="2">The sequence shown here is derived from an EMBL/GenBank/DDBJ whole genome shotgun (WGS) entry which is preliminary data.</text>
</comment>
<keyword evidence="3" id="KW-1185">Reference proteome</keyword>
<protein>
    <submittedName>
        <fullName evidence="2">Uncharacterized protein</fullName>
    </submittedName>
</protein>
<evidence type="ECO:0000313" key="3">
    <source>
        <dbReference type="Proteomes" id="UP000253495"/>
    </source>
</evidence>
<gene>
    <name evidence="2" type="ORF">DFQ14_10669</name>
</gene>
<reference evidence="2 3" key="1">
    <citation type="submission" date="2018-07" db="EMBL/GenBank/DDBJ databases">
        <title>Genomic Encyclopedia of Type Strains, Phase III (KMG-III): the genomes of soil and plant-associated and newly described type strains.</title>
        <authorList>
            <person name="Whitman W."/>
        </authorList>
    </citation>
    <scope>NUCLEOTIDE SEQUENCE [LARGE SCALE GENOMIC DNA]</scope>
    <source>
        <strain evidence="2 3">CECT 8575</strain>
    </source>
</reference>
<proteinExistence type="predicted"/>
<dbReference type="Proteomes" id="UP000253495">
    <property type="component" value="Unassembled WGS sequence"/>
</dbReference>
<organism evidence="2 3">
    <name type="scientific">Halopolyspora algeriensis</name>
    <dbReference type="NCBI Taxonomy" id="1500506"/>
    <lineage>
        <taxon>Bacteria</taxon>
        <taxon>Bacillati</taxon>
        <taxon>Actinomycetota</taxon>
        <taxon>Actinomycetes</taxon>
        <taxon>Actinomycetes incertae sedis</taxon>
        <taxon>Halopolyspora</taxon>
    </lineage>
</organism>
<evidence type="ECO:0000256" key="1">
    <source>
        <dbReference type="SAM" id="MobiDB-lite"/>
    </source>
</evidence>
<dbReference type="OrthoDB" id="5191634at2"/>
<feature type="region of interest" description="Disordered" evidence="1">
    <location>
        <begin position="1"/>
        <end position="29"/>
    </location>
</feature>
<accession>A0A368VRV9</accession>
<dbReference type="EMBL" id="QPJC01000006">
    <property type="protein sequence ID" value="RCW43592.1"/>
    <property type="molecule type" value="Genomic_DNA"/>
</dbReference>
<dbReference type="AlphaFoldDB" id="A0A368VRV9"/>
<name>A0A368VRV9_9ACTN</name>
<sequence length="64" mass="7078">MAKANKAGNERIDPTWPQSGENDDVPVSELATDRQGAMSPFGDVAFPLPEEDLPYRHPVTRINK</sequence>
<dbReference type="RefSeq" id="WP_114453181.1">
    <property type="nucleotide sequence ID" value="NZ_QPJC01000006.1"/>
</dbReference>
<evidence type="ECO:0000313" key="2">
    <source>
        <dbReference type="EMBL" id="RCW43592.1"/>
    </source>
</evidence>